<dbReference type="SUPFAM" id="SSF116734">
    <property type="entry name" value="DNA methylase specificity domain"/>
    <property type="match status" value="2"/>
</dbReference>
<comment type="similarity">
    <text evidence="1">Belongs to the type-I restriction system S methylase family.</text>
</comment>
<dbReference type="Gene3D" id="3.90.220.20">
    <property type="entry name" value="DNA methylase specificity domains"/>
    <property type="match status" value="2"/>
</dbReference>
<name>A0A839VGJ6_9GAMM</name>
<dbReference type="Pfam" id="PF01420">
    <property type="entry name" value="Methylase_S"/>
    <property type="match status" value="1"/>
</dbReference>
<evidence type="ECO:0000313" key="6">
    <source>
        <dbReference type="Proteomes" id="UP000547614"/>
    </source>
</evidence>
<organism evidence="5 6">
    <name type="scientific">Halomonas cerina</name>
    <dbReference type="NCBI Taxonomy" id="447424"/>
    <lineage>
        <taxon>Bacteria</taxon>
        <taxon>Pseudomonadati</taxon>
        <taxon>Pseudomonadota</taxon>
        <taxon>Gammaproteobacteria</taxon>
        <taxon>Oceanospirillales</taxon>
        <taxon>Halomonadaceae</taxon>
        <taxon>Halomonas</taxon>
    </lineage>
</organism>
<dbReference type="Proteomes" id="UP000547614">
    <property type="component" value="Unassembled WGS sequence"/>
</dbReference>
<keyword evidence="2" id="KW-0680">Restriction system</keyword>
<proteinExistence type="inferred from homology"/>
<dbReference type="AlphaFoldDB" id="A0A839VGJ6"/>
<protein>
    <submittedName>
        <fullName evidence="5">Type I restriction enzyme S subunit</fullName>
        <ecNumber evidence="5">3.1.21.3</ecNumber>
    </submittedName>
</protein>
<accession>A0A839VGJ6</accession>
<dbReference type="RefSeq" id="WP_183328086.1">
    <property type="nucleotide sequence ID" value="NZ_JACHXP010000030.1"/>
</dbReference>
<sequence length="474" mass="52006">MRRFSPYPEYKDSGIEWLGEVPAHWEKLKLSRISYEKCDGPFGSAIKSEHYRDSGVRVIRLQNIKKNFFNGEDAAYIDADYYYQEISKSDVVGGDLLVAGLGDDNNVVGRACVAPCSIAPAMVKADCFRFRLDTTRVLPGFLAYQLSAGAEADAGLLSTGSTRSRIPLSTMGTRMVVLPTRDEQVKVSAFLDHETSRIDTLVEEQQRLIELLKEKRQTVISHAVTKGLNPDVTMKDSGVEWLGEVPAHWNVASLRRALQTIEQGWSPECFNFPADEGMWGVLKAGAVNNGVYRDAENKTLPDGVEPKSNIEVVAGDLLMCRASGSPELIGSAAYVKLTRPKLMLSDKLFRLVVSQGVCPEFIALSLGSVPLRRQIELSINGAEGLANNLSKASIKNLKISLPPWSEQRQIVAEIMVILNGIEEQLDLASDTVEFLQERRSALISAAVTGKIDVRGWQPPAGSPAPTEITQTEAV</sequence>
<dbReference type="InterPro" id="IPR044946">
    <property type="entry name" value="Restrct_endonuc_typeI_TRD_sf"/>
</dbReference>
<dbReference type="Gene3D" id="1.10.287.1120">
    <property type="entry name" value="Bipartite methylase S protein"/>
    <property type="match status" value="1"/>
</dbReference>
<evidence type="ECO:0000256" key="2">
    <source>
        <dbReference type="ARBA" id="ARBA00022747"/>
    </source>
</evidence>
<dbReference type="PANTHER" id="PTHR43140">
    <property type="entry name" value="TYPE-1 RESTRICTION ENZYME ECOKI SPECIFICITY PROTEIN"/>
    <property type="match status" value="1"/>
</dbReference>
<dbReference type="GO" id="GO:0009035">
    <property type="term" value="F:type I site-specific deoxyribonuclease activity"/>
    <property type="evidence" value="ECO:0007669"/>
    <property type="project" value="UniProtKB-EC"/>
</dbReference>
<evidence type="ECO:0000259" key="4">
    <source>
        <dbReference type="Pfam" id="PF01420"/>
    </source>
</evidence>
<reference evidence="5 6" key="1">
    <citation type="submission" date="2020-08" db="EMBL/GenBank/DDBJ databases">
        <title>Genomic Encyclopedia of Type Strains, Phase III (KMG-III): the genomes of soil and plant-associated and newly described type strains.</title>
        <authorList>
            <person name="Whitman W."/>
        </authorList>
    </citation>
    <scope>NUCLEOTIDE SEQUENCE [LARGE SCALE GENOMIC DNA]</scope>
    <source>
        <strain evidence="5 6">CECT 7282</strain>
    </source>
</reference>
<comment type="caution">
    <text evidence="5">The sequence shown here is derived from an EMBL/GenBank/DDBJ whole genome shotgun (WGS) entry which is preliminary data.</text>
</comment>
<evidence type="ECO:0000256" key="1">
    <source>
        <dbReference type="ARBA" id="ARBA00010923"/>
    </source>
</evidence>
<dbReference type="GO" id="GO:0009307">
    <property type="term" value="P:DNA restriction-modification system"/>
    <property type="evidence" value="ECO:0007669"/>
    <property type="project" value="UniProtKB-KW"/>
</dbReference>
<dbReference type="InterPro" id="IPR000055">
    <property type="entry name" value="Restrct_endonuc_typeI_TRD"/>
</dbReference>
<evidence type="ECO:0000256" key="3">
    <source>
        <dbReference type="ARBA" id="ARBA00023125"/>
    </source>
</evidence>
<dbReference type="GO" id="GO:0003677">
    <property type="term" value="F:DNA binding"/>
    <property type="evidence" value="ECO:0007669"/>
    <property type="project" value="UniProtKB-KW"/>
</dbReference>
<keyword evidence="3" id="KW-0238">DNA-binding</keyword>
<feature type="domain" description="Type I restriction modification DNA specificity" evidence="4">
    <location>
        <begin position="298"/>
        <end position="419"/>
    </location>
</feature>
<keyword evidence="5" id="KW-0378">Hydrolase</keyword>
<gene>
    <name evidence="5" type="ORF">FHR94_003744</name>
</gene>
<dbReference type="EMBL" id="JACHXP010000030">
    <property type="protein sequence ID" value="MBB3192449.1"/>
    <property type="molecule type" value="Genomic_DNA"/>
</dbReference>
<dbReference type="InterPro" id="IPR051212">
    <property type="entry name" value="Type-I_RE_S_subunit"/>
</dbReference>
<dbReference type="EC" id="3.1.21.3" evidence="5"/>
<keyword evidence="6" id="KW-1185">Reference proteome</keyword>
<evidence type="ECO:0000313" key="5">
    <source>
        <dbReference type="EMBL" id="MBB3192449.1"/>
    </source>
</evidence>
<dbReference type="PANTHER" id="PTHR43140:SF1">
    <property type="entry name" value="TYPE I RESTRICTION ENZYME ECOKI SPECIFICITY SUBUNIT"/>
    <property type="match status" value="1"/>
</dbReference>